<dbReference type="Gene3D" id="1.10.10.10">
    <property type="entry name" value="Winged helix-like DNA-binding domain superfamily/Winged helix DNA-binding domain"/>
    <property type="match status" value="1"/>
</dbReference>
<dbReference type="AlphaFoldDB" id="A0A1J5N3B8"/>
<dbReference type="OrthoDB" id="5432259at2"/>
<keyword evidence="2" id="KW-0238">DNA-binding</keyword>
<evidence type="ECO:0000259" key="4">
    <source>
        <dbReference type="PROSITE" id="PS50995"/>
    </source>
</evidence>
<proteinExistence type="predicted"/>
<keyword evidence="1" id="KW-0805">Transcription regulation</keyword>
<evidence type="ECO:0000256" key="3">
    <source>
        <dbReference type="ARBA" id="ARBA00023163"/>
    </source>
</evidence>
<dbReference type="Proteomes" id="UP000181901">
    <property type="component" value="Unassembled WGS sequence"/>
</dbReference>
<evidence type="ECO:0000256" key="2">
    <source>
        <dbReference type="ARBA" id="ARBA00023125"/>
    </source>
</evidence>
<reference evidence="5 6" key="1">
    <citation type="submission" date="2015-09" db="EMBL/GenBank/DDBJ databases">
        <title>Genome of Desulfovibrio dechloracetivorans BerOc1, a mercury methylating strain isolated from highly hydrocarbons and metals contaminated coastal sediments.</title>
        <authorList>
            <person name="Goni Urriza M."/>
            <person name="Gassie C."/>
            <person name="Bouchez O."/>
            <person name="Klopp C."/>
            <person name="Ranchou-Peyruse A."/>
            <person name="Remy G."/>
        </authorList>
    </citation>
    <scope>NUCLEOTIDE SEQUENCE [LARGE SCALE GENOMIC DNA]</scope>
    <source>
        <strain evidence="5 6">BerOc1</strain>
    </source>
</reference>
<evidence type="ECO:0000256" key="1">
    <source>
        <dbReference type="ARBA" id="ARBA00023015"/>
    </source>
</evidence>
<keyword evidence="3" id="KW-0804">Transcription</keyword>
<feature type="domain" description="HTH marR-type" evidence="4">
    <location>
        <begin position="1"/>
        <end position="143"/>
    </location>
</feature>
<dbReference type="RefSeq" id="WP_071545573.1">
    <property type="nucleotide sequence ID" value="NZ_LKAQ01000004.1"/>
</dbReference>
<dbReference type="EMBL" id="LKAQ01000004">
    <property type="protein sequence ID" value="OIQ50107.1"/>
    <property type="molecule type" value="Genomic_DNA"/>
</dbReference>
<dbReference type="PANTHER" id="PTHR42756">
    <property type="entry name" value="TRANSCRIPTIONAL REGULATOR, MARR"/>
    <property type="match status" value="1"/>
</dbReference>
<dbReference type="GO" id="GO:0003700">
    <property type="term" value="F:DNA-binding transcription factor activity"/>
    <property type="evidence" value="ECO:0007669"/>
    <property type="project" value="InterPro"/>
</dbReference>
<dbReference type="InterPro" id="IPR036388">
    <property type="entry name" value="WH-like_DNA-bd_sf"/>
</dbReference>
<sequence>MNSEKIMAFDLGSPGRRFSIIHRLSLIYLSGPLSESGISKGKIPYLMKILTSPGIVQEDLTNHLCLDRAATARALQSLEDNGFIRREEDPGDRRRKKVYPTAKAERLQGEMVDMLKAHNDVLLSGLDAAEQTLLMSLLDRVIDNLHRGLGRPLPEDGE</sequence>
<dbReference type="Pfam" id="PF01047">
    <property type="entry name" value="MarR"/>
    <property type="match status" value="1"/>
</dbReference>
<evidence type="ECO:0000313" key="5">
    <source>
        <dbReference type="EMBL" id="OIQ50107.1"/>
    </source>
</evidence>
<dbReference type="GO" id="GO:0003677">
    <property type="term" value="F:DNA binding"/>
    <property type="evidence" value="ECO:0007669"/>
    <property type="project" value="UniProtKB-KW"/>
</dbReference>
<dbReference type="InterPro" id="IPR036390">
    <property type="entry name" value="WH_DNA-bd_sf"/>
</dbReference>
<dbReference type="SUPFAM" id="SSF46785">
    <property type="entry name" value="Winged helix' DNA-binding domain"/>
    <property type="match status" value="1"/>
</dbReference>
<dbReference type="SMART" id="SM00347">
    <property type="entry name" value="HTH_MARR"/>
    <property type="match status" value="1"/>
</dbReference>
<name>A0A1J5N3B8_9BACT</name>
<keyword evidence="6" id="KW-1185">Reference proteome</keyword>
<comment type="caution">
    <text evidence="5">The sequence shown here is derived from an EMBL/GenBank/DDBJ whole genome shotgun (WGS) entry which is preliminary data.</text>
</comment>
<dbReference type="PROSITE" id="PS50995">
    <property type="entry name" value="HTH_MARR_2"/>
    <property type="match status" value="1"/>
</dbReference>
<accession>A0A1J5N3B8</accession>
<protein>
    <submittedName>
        <fullName evidence="5">Transcriptional regulator HosA</fullName>
    </submittedName>
</protein>
<dbReference type="InterPro" id="IPR023187">
    <property type="entry name" value="Tscrpt_reg_MarR-type_CS"/>
</dbReference>
<evidence type="ECO:0000313" key="6">
    <source>
        <dbReference type="Proteomes" id="UP000181901"/>
    </source>
</evidence>
<dbReference type="PRINTS" id="PR00598">
    <property type="entry name" value="HTHMARR"/>
</dbReference>
<organism evidence="5 6">
    <name type="scientific">Pseudodesulfovibrio hydrargyri</name>
    <dbReference type="NCBI Taxonomy" id="2125990"/>
    <lineage>
        <taxon>Bacteria</taxon>
        <taxon>Pseudomonadati</taxon>
        <taxon>Thermodesulfobacteriota</taxon>
        <taxon>Desulfovibrionia</taxon>
        <taxon>Desulfovibrionales</taxon>
        <taxon>Desulfovibrionaceae</taxon>
    </lineage>
</organism>
<dbReference type="InterPro" id="IPR000835">
    <property type="entry name" value="HTH_MarR-typ"/>
</dbReference>
<dbReference type="PROSITE" id="PS01117">
    <property type="entry name" value="HTH_MARR_1"/>
    <property type="match status" value="1"/>
</dbReference>
<gene>
    <name evidence="5" type="primary">hosA</name>
    <name evidence="5" type="ORF">BerOc1_02037</name>
</gene>
<dbReference type="PANTHER" id="PTHR42756:SF1">
    <property type="entry name" value="TRANSCRIPTIONAL REPRESSOR OF EMRAB OPERON"/>
    <property type="match status" value="1"/>
</dbReference>